<evidence type="ECO:0000256" key="1">
    <source>
        <dbReference type="SAM" id="MobiDB-lite"/>
    </source>
</evidence>
<dbReference type="AlphaFoldDB" id="A0ABD2Y1Q1"/>
<evidence type="ECO:0000313" key="3">
    <source>
        <dbReference type="Proteomes" id="UP001630127"/>
    </source>
</evidence>
<comment type="caution">
    <text evidence="2">The sequence shown here is derived from an EMBL/GenBank/DDBJ whole genome shotgun (WGS) entry which is preliminary data.</text>
</comment>
<keyword evidence="3" id="KW-1185">Reference proteome</keyword>
<name>A0ABD2Y1Q1_9GENT</name>
<feature type="region of interest" description="Disordered" evidence="1">
    <location>
        <begin position="69"/>
        <end position="108"/>
    </location>
</feature>
<dbReference type="Proteomes" id="UP001630127">
    <property type="component" value="Unassembled WGS sequence"/>
</dbReference>
<protein>
    <submittedName>
        <fullName evidence="2">Uncharacterized protein</fullName>
    </submittedName>
</protein>
<proteinExistence type="predicted"/>
<evidence type="ECO:0000313" key="2">
    <source>
        <dbReference type="EMBL" id="KAL3500130.1"/>
    </source>
</evidence>
<dbReference type="EMBL" id="JBJUIK010000016">
    <property type="protein sequence ID" value="KAL3500130.1"/>
    <property type="molecule type" value="Genomic_DNA"/>
</dbReference>
<sequence length="108" mass="11998">MPPGFVLNAPVSEEKRNELQGYWMYSQLVIHNNLTLIGEALKTTSLGIWVWPPPPPVWHFGLPCGQHYIPPTASVHQEGSSQAGVTGGDQDDDHEEAQPSNVEEVERR</sequence>
<gene>
    <name evidence="2" type="ORF">ACH5RR_039223</name>
</gene>
<feature type="compositionally biased region" description="Polar residues" evidence="1">
    <location>
        <begin position="74"/>
        <end position="84"/>
    </location>
</feature>
<reference evidence="2 3" key="1">
    <citation type="submission" date="2024-11" db="EMBL/GenBank/DDBJ databases">
        <title>A near-complete genome assembly of Cinchona calisaya.</title>
        <authorList>
            <person name="Lian D.C."/>
            <person name="Zhao X.W."/>
            <person name="Wei L."/>
        </authorList>
    </citation>
    <scope>NUCLEOTIDE SEQUENCE [LARGE SCALE GENOMIC DNA]</scope>
    <source>
        <tissue evidence="2">Nenye</tissue>
    </source>
</reference>
<accession>A0ABD2Y1Q1</accession>
<organism evidence="2 3">
    <name type="scientific">Cinchona calisaya</name>
    <dbReference type="NCBI Taxonomy" id="153742"/>
    <lineage>
        <taxon>Eukaryota</taxon>
        <taxon>Viridiplantae</taxon>
        <taxon>Streptophyta</taxon>
        <taxon>Embryophyta</taxon>
        <taxon>Tracheophyta</taxon>
        <taxon>Spermatophyta</taxon>
        <taxon>Magnoliopsida</taxon>
        <taxon>eudicotyledons</taxon>
        <taxon>Gunneridae</taxon>
        <taxon>Pentapetalae</taxon>
        <taxon>asterids</taxon>
        <taxon>lamiids</taxon>
        <taxon>Gentianales</taxon>
        <taxon>Rubiaceae</taxon>
        <taxon>Cinchonoideae</taxon>
        <taxon>Cinchoneae</taxon>
        <taxon>Cinchona</taxon>
    </lineage>
</organism>